<keyword evidence="8" id="KW-0675">Receptor</keyword>
<feature type="disulfide bond" evidence="10">
    <location>
        <begin position="581"/>
        <end position="593"/>
    </location>
</feature>
<gene>
    <name evidence="12" type="ORF">HNAJ_LOCUS1612</name>
</gene>
<dbReference type="InterPro" id="IPR023415">
    <property type="entry name" value="LDLR_class-A_CS"/>
</dbReference>
<keyword evidence="3" id="KW-0732">Signal</keyword>
<dbReference type="PRINTS" id="PR00261">
    <property type="entry name" value="LDLRECEPTOR"/>
</dbReference>
<dbReference type="InterPro" id="IPR007110">
    <property type="entry name" value="Ig-like_dom"/>
</dbReference>
<feature type="disulfide bond" evidence="10">
    <location>
        <begin position="378"/>
        <end position="396"/>
    </location>
</feature>
<feature type="disulfide bond" evidence="10">
    <location>
        <begin position="349"/>
        <end position="364"/>
    </location>
</feature>
<dbReference type="AlphaFoldDB" id="A0A0R3T3M2"/>
<evidence type="ECO:0000256" key="7">
    <source>
        <dbReference type="ARBA" id="ARBA00023157"/>
    </source>
</evidence>
<dbReference type="PANTHER" id="PTHR22722">
    <property type="entry name" value="LOW-DENSITY LIPOPROTEIN RECEPTOR-RELATED PROTEIN 2-RELATED"/>
    <property type="match status" value="1"/>
</dbReference>
<dbReference type="CDD" id="cd00112">
    <property type="entry name" value="LDLa"/>
    <property type="match status" value="6"/>
</dbReference>
<feature type="disulfide bond" evidence="10">
    <location>
        <begin position="337"/>
        <end position="355"/>
    </location>
</feature>
<evidence type="ECO:0000259" key="11">
    <source>
        <dbReference type="PROSITE" id="PS50835"/>
    </source>
</evidence>
<keyword evidence="7 10" id="KW-1015">Disulfide bond</keyword>
<feature type="domain" description="Ig-like" evidence="11">
    <location>
        <begin position="15"/>
        <end position="94"/>
    </location>
</feature>
<dbReference type="InterPro" id="IPR013783">
    <property type="entry name" value="Ig-like_fold"/>
</dbReference>
<comment type="caution">
    <text evidence="10">Lacks conserved residue(s) required for the propagation of feature annotation.</text>
</comment>
<dbReference type="GO" id="GO:0043235">
    <property type="term" value="C:receptor complex"/>
    <property type="evidence" value="ECO:0007669"/>
    <property type="project" value="TreeGrafter"/>
</dbReference>
<dbReference type="PROSITE" id="PS50068">
    <property type="entry name" value="LDLRA_2"/>
    <property type="match status" value="6"/>
</dbReference>
<proteinExistence type="predicted"/>
<feature type="disulfide bond" evidence="10">
    <location>
        <begin position="194"/>
        <end position="206"/>
    </location>
</feature>
<evidence type="ECO:0000256" key="6">
    <source>
        <dbReference type="ARBA" id="ARBA00023136"/>
    </source>
</evidence>
<evidence type="ECO:0000256" key="1">
    <source>
        <dbReference type="ARBA" id="ARBA00004167"/>
    </source>
</evidence>
<evidence type="ECO:0000313" key="13">
    <source>
        <dbReference type="Proteomes" id="UP000278807"/>
    </source>
</evidence>
<dbReference type="InterPro" id="IPR036179">
    <property type="entry name" value="Ig-like_dom_sf"/>
</dbReference>
<dbReference type="InterPro" id="IPR036055">
    <property type="entry name" value="LDL_receptor-like_sf"/>
</dbReference>
<dbReference type="SMART" id="SM00409">
    <property type="entry name" value="IG"/>
    <property type="match status" value="1"/>
</dbReference>
<dbReference type="PROSITE" id="PS50835">
    <property type="entry name" value="IG_LIKE"/>
    <property type="match status" value="1"/>
</dbReference>
<feature type="disulfide bond" evidence="10">
    <location>
        <begin position="201"/>
        <end position="219"/>
    </location>
</feature>
<evidence type="ECO:0000256" key="3">
    <source>
        <dbReference type="ARBA" id="ARBA00022729"/>
    </source>
</evidence>
<evidence type="ECO:0000313" key="14">
    <source>
        <dbReference type="WBParaSite" id="HNAJ_0000161301-mRNA-1"/>
    </source>
</evidence>
<evidence type="ECO:0000313" key="12">
    <source>
        <dbReference type="EMBL" id="VDN97471.1"/>
    </source>
</evidence>
<protein>
    <submittedName>
        <fullName evidence="14">Ig-like domain-containing protein</fullName>
    </submittedName>
</protein>
<comment type="subcellular location">
    <subcellularLocation>
        <location evidence="1">Membrane</location>
        <topology evidence="1">Single-pass membrane protein</topology>
    </subcellularLocation>
</comment>
<dbReference type="PROSITE" id="PS01209">
    <property type="entry name" value="LDLRA_1"/>
    <property type="match status" value="3"/>
</dbReference>
<keyword evidence="9" id="KW-0325">Glycoprotein</keyword>
<feature type="disulfide bond" evidence="10">
    <location>
        <begin position="412"/>
        <end position="424"/>
    </location>
</feature>
<evidence type="ECO:0000256" key="10">
    <source>
        <dbReference type="PROSITE-ProRule" id="PRU00124"/>
    </source>
</evidence>
<reference evidence="14" key="1">
    <citation type="submission" date="2016-04" db="UniProtKB">
        <authorList>
            <consortium name="WormBaseParasite"/>
        </authorList>
    </citation>
    <scope>IDENTIFICATION</scope>
</reference>
<feature type="disulfide bond" evidence="10">
    <location>
        <begin position="460"/>
        <end position="478"/>
    </location>
</feature>
<dbReference type="EMBL" id="UZAE01000648">
    <property type="protein sequence ID" value="VDN97471.1"/>
    <property type="molecule type" value="Genomic_DNA"/>
</dbReference>
<feature type="disulfide bond" evidence="10">
    <location>
        <begin position="453"/>
        <end position="465"/>
    </location>
</feature>
<feature type="disulfide bond" evidence="10">
    <location>
        <begin position="472"/>
        <end position="487"/>
    </location>
</feature>
<feature type="disulfide bond" evidence="10">
    <location>
        <begin position="371"/>
        <end position="383"/>
    </location>
</feature>
<feature type="disulfide bond" evidence="10">
    <location>
        <begin position="431"/>
        <end position="446"/>
    </location>
</feature>
<feature type="disulfide bond" evidence="10">
    <location>
        <begin position="588"/>
        <end position="606"/>
    </location>
</feature>
<dbReference type="InterPro" id="IPR051221">
    <property type="entry name" value="LDLR-related"/>
</dbReference>
<keyword evidence="13" id="KW-1185">Reference proteome</keyword>
<evidence type="ECO:0000256" key="9">
    <source>
        <dbReference type="ARBA" id="ARBA00023180"/>
    </source>
</evidence>
<dbReference type="SUPFAM" id="SSF57424">
    <property type="entry name" value="LDL receptor-like module"/>
    <property type="match status" value="6"/>
</dbReference>
<dbReference type="OrthoDB" id="10013209at2759"/>
<dbReference type="STRING" id="102285.A0A0R3T3M2"/>
<dbReference type="GO" id="GO:0005886">
    <property type="term" value="C:plasma membrane"/>
    <property type="evidence" value="ECO:0007669"/>
    <property type="project" value="TreeGrafter"/>
</dbReference>
<keyword evidence="6" id="KW-0472">Membrane</keyword>
<dbReference type="CDD" id="cd00096">
    <property type="entry name" value="Ig"/>
    <property type="match status" value="1"/>
</dbReference>
<dbReference type="Pfam" id="PF00057">
    <property type="entry name" value="Ldl_recept_a"/>
    <property type="match status" value="6"/>
</dbReference>
<name>A0A0R3T3M2_RODNA</name>
<keyword evidence="4" id="KW-0677">Repeat</keyword>
<evidence type="ECO:0000256" key="2">
    <source>
        <dbReference type="ARBA" id="ARBA00022692"/>
    </source>
</evidence>
<dbReference type="InterPro" id="IPR002172">
    <property type="entry name" value="LDrepeatLR_classA_rpt"/>
</dbReference>
<organism evidence="14">
    <name type="scientific">Rodentolepis nana</name>
    <name type="common">Dwarf tapeworm</name>
    <name type="synonym">Hymenolepis nana</name>
    <dbReference type="NCBI Taxonomy" id="102285"/>
    <lineage>
        <taxon>Eukaryota</taxon>
        <taxon>Metazoa</taxon>
        <taxon>Spiralia</taxon>
        <taxon>Lophotrochozoa</taxon>
        <taxon>Platyhelminthes</taxon>
        <taxon>Cestoda</taxon>
        <taxon>Eucestoda</taxon>
        <taxon>Cyclophyllidea</taxon>
        <taxon>Hymenolepididae</taxon>
        <taxon>Rodentolepis</taxon>
    </lineage>
</organism>
<evidence type="ECO:0000256" key="8">
    <source>
        <dbReference type="ARBA" id="ARBA00023170"/>
    </source>
</evidence>
<accession>A0A0R3T3M2</accession>
<keyword evidence="2" id="KW-0812">Transmembrane</keyword>
<keyword evidence="5" id="KW-1133">Transmembrane helix</keyword>
<reference evidence="12 13" key="2">
    <citation type="submission" date="2018-11" db="EMBL/GenBank/DDBJ databases">
        <authorList>
            <consortium name="Pathogen Informatics"/>
        </authorList>
    </citation>
    <scope>NUCLEOTIDE SEQUENCE [LARGE SCALE GENOMIC DNA]</scope>
</reference>
<dbReference type="Gene3D" id="2.60.40.10">
    <property type="entry name" value="Immunoglobulins"/>
    <property type="match status" value="1"/>
</dbReference>
<feature type="disulfide bond" evidence="10">
    <location>
        <begin position="390"/>
        <end position="405"/>
    </location>
</feature>
<dbReference type="Gene3D" id="4.10.400.10">
    <property type="entry name" value="Low-density Lipoprotein Receptor"/>
    <property type="match status" value="6"/>
</dbReference>
<dbReference type="Proteomes" id="UP000278807">
    <property type="component" value="Unassembled WGS sequence"/>
</dbReference>
<feature type="disulfide bond" evidence="10">
    <location>
        <begin position="419"/>
        <end position="437"/>
    </location>
</feature>
<dbReference type="SMART" id="SM00192">
    <property type="entry name" value="LDLa"/>
    <property type="match status" value="6"/>
</dbReference>
<dbReference type="FunFam" id="4.10.400.10:FF:000034">
    <property type="entry name" value="Low-density lipoprotein receptor-related protein 2"/>
    <property type="match status" value="3"/>
</dbReference>
<dbReference type="Pfam" id="PF13895">
    <property type="entry name" value="Ig_2"/>
    <property type="match status" value="1"/>
</dbReference>
<dbReference type="WBParaSite" id="HNAJ_0000161301-mRNA-1">
    <property type="protein sequence ID" value="HNAJ_0000161301-mRNA-1"/>
    <property type="gene ID" value="HNAJ_0000161301"/>
</dbReference>
<dbReference type="InterPro" id="IPR003599">
    <property type="entry name" value="Ig_sub"/>
</dbReference>
<sequence length="721" mass="79189">MGNDTISGGGEGVSPYTIYIVRYPTHFSYGDEVRLQCLVRPDPTDVIYEWKKDGQFVGSEQILRIPAYNPSDAGKYRCRATIRGIVGYAEEILTSPTDDTRELVMNPSLVNTSVFKPFHIECVSHRLGARPAVVFSSGANITLDGQFQIQYPDSQKVVISVPMGLSAVYNGMSIQCVLPNGYSKETRIFIYDPCPAGQVRCLSGECVSGDKICNGISDCRDGSDESGQFCSAKLVAIPVKQEVRPLERFQVTCRSTSPRQIPSARIPMTGILVEQDQRFVVTRPRPEEMVIVAPHGLPQHNQAILIECFFPNEGTRTALVTLNATEVIQPCPGGFLCRDGTCLPPWQRCDGRVNCLDGSDEVNCPPPVVTCRPDEFRCSNGQCVPASSRCDGRIECLDGSDESGCPPPIVTCRPGEFRCSNGQCIQGAQRCDGRYDCSDRSDEANCPPIERPCRSDEFRCSNGQCVPTYSRCDGRYDCPDGSDESDCRGVTIEPDRIVRRPWEPFSFTCTAPTGKRPLVVVGGTSMRFEELPGFSVNRPSINTIRVTATRGLREIFGNLTFECFFEGGDRGHINVFILPTCPTGMHSCRDGTCFPGYQLCNSVNDCRDGSDEDLEYCEKYAPPSAGQNITIPPRRPFEFACSAPEGSRPVVIIPSLDNLNIENDMRFVVTRPLPNTMRVKAIYGLSEADNGISFVPEATGSVPSKHKCILVSIMVGQANLV</sequence>
<dbReference type="SUPFAM" id="SSF48726">
    <property type="entry name" value="Immunoglobulin"/>
    <property type="match status" value="1"/>
</dbReference>
<evidence type="ECO:0000256" key="4">
    <source>
        <dbReference type="ARBA" id="ARBA00022737"/>
    </source>
</evidence>
<evidence type="ECO:0000256" key="5">
    <source>
        <dbReference type="ARBA" id="ARBA00022989"/>
    </source>
</evidence>